<reference evidence="3" key="1">
    <citation type="submission" date="2020-02" db="EMBL/GenBank/DDBJ databases">
        <authorList>
            <person name="Shen X.-R."/>
            <person name="Zhang Y.-X."/>
        </authorList>
    </citation>
    <scope>NUCLEOTIDE SEQUENCE</scope>
    <source>
        <strain evidence="3">SYP-B3998</strain>
    </source>
</reference>
<feature type="chain" id="PRO_5039128032" evidence="2">
    <location>
        <begin position="22"/>
        <end position="232"/>
    </location>
</feature>
<evidence type="ECO:0000256" key="2">
    <source>
        <dbReference type="SAM" id="SignalP"/>
    </source>
</evidence>
<proteinExistence type="predicted"/>
<dbReference type="AlphaFoldDB" id="A0A6G3ZXM5"/>
<feature type="region of interest" description="Disordered" evidence="1">
    <location>
        <begin position="210"/>
        <end position="232"/>
    </location>
</feature>
<gene>
    <name evidence="3" type="ORF">GK047_12855</name>
</gene>
<organism evidence="3">
    <name type="scientific">Paenibacillus sp. SYP-B3998</name>
    <dbReference type="NCBI Taxonomy" id="2678564"/>
    <lineage>
        <taxon>Bacteria</taxon>
        <taxon>Bacillati</taxon>
        <taxon>Bacillota</taxon>
        <taxon>Bacilli</taxon>
        <taxon>Bacillales</taxon>
        <taxon>Paenibacillaceae</taxon>
        <taxon>Paenibacillus</taxon>
    </lineage>
</organism>
<accession>A0A6G3ZXM5</accession>
<name>A0A6G3ZXM5_9BACL</name>
<feature type="signal peptide" evidence="2">
    <location>
        <begin position="1"/>
        <end position="21"/>
    </location>
</feature>
<dbReference type="EMBL" id="JAAIKC010000004">
    <property type="protein sequence ID" value="NEW06892.1"/>
    <property type="molecule type" value="Genomic_DNA"/>
</dbReference>
<dbReference type="RefSeq" id="WP_163946852.1">
    <property type="nucleotide sequence ID" value="NZ_JAAIKC010000004.1"/>
</dbReference>
<sequence length="232" mass="26104">MLKRLLAIASFCIAMSFLNVFQWGALPRPNTANAEESNIVQVVVDKVAYKLNVADIPRFKEYLQTLPPDLQQLEKKRIRAWKVPNASQDILIVGTACGVKSCRLSVHMKRPGTDKWEGAPLEESAIYQESAVSPDQRKVAVVTSQSAGYKKTVNSVYTFKLDPAAAKVFTKLNKVEPKKMFNGSYSEPFHRFRFKDNGTYTADLLVQQSVTPPPSHLHHERRRQITGTIGEE</sequence>
<protein>
    <submittedName>
        <fullName evidence="3">Uncharacterized protein</fullName>
    </submittedName>
</protein>
<evidence type="ECO:0000313" key="3">
    <source>
        <dbReference type="EMBL" id="NEW06892.1"/>
    </source>
</evidence>
<keyword evidence="2" id="KW-0732">Signal</keyword>
<comment type="caution">
    <text evidence="3">The sequence shown here is derived from an EMBL/GenBank/DDBJ whole genome shotgun (WGS) entry which is preliminary data.</text>
</comment>
<evidence type="ECO:0000256" key="1">
    <source>
        <dbReference type="SAM" id="MobiDB-lite"/>
    </source>
</evidence>